<dbReference type="PANTHER" id="PTHR47331">
    <property type="entry name" value="PHD-TYPE DOMAIN-CONTAINING PROTEIN"/>
    <property type="match status" value="1"/>
</dbReference>
<dbReference type="InterPro" id="IPR040676">
    <property type="entry name" value="DUF5641"/>
</dbReference>
<dbReference type="Pfam" id="PF18701">
    <property type="entry name" value="DUF5641"/>
    <property type="match status" value="1"/>
</dbReference>
<evidence type="ECO:0000313" key="3">
    <source>
        <dbReference type="Proteomes" id="UP000069940"/>
    </source>
</evidence>
<dbReference type="Proteomes" id="UP000069940">
    <property type="component" value="Unassembled WGS sequence"/>
</dbReference>
<organism evidence="2 3">
    <name type="scientific">Aedes albopictus</name>
    <name type="common">Asian tiger mosquito</name>
    <name type="synonym">Stegomyia albopicta</name>
    <dbReference type="NCBI Taxonomy" id="7160"/>
    <lineage>
        <taxon>Eukaryota</taxon>
        <taxon>Metazoa</taxon>
        <taxon>Ecdysozoa</taxon>
        <taxon>Arthropoda</taxon>
        <taxon>Hexapoda</taxon>
        <taxon>Insecta</taxon>
        <taxon>Pterygota</taxon>
        <taxon>Neoptera</taxon>
        <taxon>Endopterygota</taxon>
        <taxon>Diptera</taxon>
        <taxon>Nematocera</taxon>
        <taxon>Culicoidea</taxon>
        <taxon>Culicidae</taxon>
        <taxon>Culicinae</taxon>
        <taxon>Aedini</taxon>
        <taxon>Aedes</taxon>
        <taxon>Stegomyia</taxon>
    </lineage>
</organism>
<dbReference type="InterPro" id="IPR036397">
    <property type="entry name" value="RNaseH_sf"/>
</dbReference>
<dbReference type="RefSeq" id="XP_062713388.1">
    <property type="nucleotide sequence ID" value="XM_062857404.1"/>
</dbReference>
<keyword evidence="3" id="KW-1185">Reference proteome</keyword>
<accession>A0ABM1ZWL5</accession>
<dbReference type="SUPFAM" id="SSF53098">
    <property type="entry name" value="Ribonuclease H-like"/>
    <property type="match status" value="1"/>
</dbReference>
<name>A0ABM1ZWL5_AEDAL</name>
<protein>
    <recommendedName>
        <fullName evidence="1">Integrase catalytic domain-containing protein</fullName>
    </recommendedName>
</protein>
<evidence type="ECO:0000313" key="2">
    <source>
        <dbReference type="EnsemblMetazoa" id="AALFPA23_022279.P33076"/>
    </source>
</evidence>
<dbReference type="InterPro" id="IPR012337">
    <property type="entry name" value="RNaseH-like_sf"/>
</dbReference>
<reference evidence="3" key="1">
    <citation type="journal article" date="2015" name="Proc. Natl. Acad. Sci. U.S.A.">
        <title>Genome sequence of the Asian Tiger mosquito, Aedes albopictus, reveals insights into its biology, genetics, and evolution.</title>
        <authorList>
            <person name="Chen X.G."/>
            <person name="Jiang X."/>
            <person name="Gu J."/>
            <person name="Xu M."/>
            <person name="Wu Y."/>
            <person name="Deng Y."/>
            <person name="Zhang C."/>
            <person name="Bonizzoni M."/>
            <person name="Dermauw W."/>
            <person name="Vontas J."/>
            <person name="Armbruster P."/>
            <person name="Huang X."/>
            <person name="Yang Y."/>
            <person name="Zhang H."/>
            <person name="He W."/>
            <person name="Peng H."/>
            <person name="Liu Y."/>
            <person name="Wu K."/>
            <person name="Chen J."/>
            <person name="Lirakis M."/>
            <person name="Topalis P."/>
            <person name="Van Leeuwen T."/>
            <person name="Hall A.B."/>
            <person name="Jiang X."/>
            <person name="Thorpe C."/>
            <person name="Mueller R.L."/>
            <person name="Sun C."/>
            <person name="Waterhouse R.M."/>
            <person name="Yan G."/>
            <person name="Tu Z.J."/>
            <person name="Fang X."/>
            <person name="James A.A."/>
        </authorList>
    </citation>
    <scope>NUCLEOTIDE SEQUENCE [LARGE SCALE GENOMIC DNA]</scope>
    <source>
        <strain evidence="3">Foshan</strain>
    </source>
</reference>
<evidence type="ECO:0000259" key="1">
    <source>
        <dbReference type="PROSITE" id="PS50994"/>
    </source>
</evidence>
<proteinExistence type="predicted"/>
<dbReference type="InterPro" id="IPR001584">
    <property type="entry name" value="Integrase_cat-core"/>
</dbReference>
<dbReference type="EnsemblMetazoa" id="AALFPA23_022279.R33076">
    <property type="protein sequence ID" value="AALFPA23_022279.P33076"/>
    <property type="gene ID" value="AALFPA23_022279"/>
</dbReference>
<dbReference type="PROSITE" id="PS50994">
    <property type="entry name" value="INTEGRASE"/>
    <property type="match status" value="1"/>
</dbReference>
<feature type="domain" description="Integrase catalytic" evidence="1">
    <location>
        <begin position="130"/>
        <end position="316"/>
    </location>
</feature>
<dbReference type="GeneID" id="134290300"/>
<reference evidence="2" key="2">
    <citation type="submission" date="2025-05" db="UniProtKB">
        <authorList>
            <consortium name="EnsemblMetazoa"/>
        </authorList>
    </citation>
    <scope>IDENTIFICATION</scope>
    <source>
        <strain evidence="2">Foshan</strain>
    </source>
</reference>
<dbReference type="Gene3D" id="3.30.420.10">
    <property type="entry name" value="Ribonuclease H-like superfamily/Ribonuclease H"/>
    <property type="match status" value="1"/>
</dbReference>
<sequence length="483" mass="54980">MRASILYHCSFEPPIDFDRFSSWNRMLRAIAYVLRFLNNSNKKRSLRTGQLSQTELQLAEVTLFKAVQRETYPDEITALCNKAPNESGQEVIGKHSSIFQLLPMLDNSGLLRERGRIGSAEDIPFNVRYPIILPRNHRATELLVLDYHQRCQHGNSETVKRWIALFTCLTVRAVHLEVAYTLSTESCISCVRRFVGRRGPPAEFFSDNGTNFQGADRVLRHQISQGLSTTFTGTNTKWNFIPPGAPHMGGAWERLVQSVKAAMQEAYSEGKLNDEGLQTLVVEAERLVNSRPLTYLPLEAEESEAITPNHFLLLSSNGLKPHSGENDASEHGHYPELVRREILGRTWELIQRQLDVFWKRWLVEYLPVIRRHPKWFEETRMLRAGDLVMVAEPTKRNGWERGRVVRTVPSPDGRHRRAFVQIGRKTLLRPVSRLALLDLRSSSEAPDIPGLHPGETVDAGKDELVTLYTDEGATDVNGVRCLR</sequence>